<dbReference type="SUPFAM" id="SSF51430">
    <property type="entry name" value="NAD(P)-linked oxidoreductase"/>
    <property type="match status" value="1"/>
</dbReference>
<feature type="active site" description="Proton donor" evidence="4">
    <location>
        <position position="53"/>
    </location>
</feature>
<dbReference type="PANTHER" id="PTHR43827">
    <property type="entry name" value="2,5-DIKETO-D-GLUCONIC ACID REDUCTASE"/>
    <property type="match status" value="1"/>
</dbReference>
<evidence type="ECO:0000256" key="5">
    <source>
        <dbReference type="PIRSR" id="PIRSR000097-2"/>
    </source>
</evidence>
<dbReference type="PANTHER" id="PTHR43827:SF3">
    <property type="entry name" value="NADP-DEPENDENT OXIDOREDUCTASE DOMAIN-CONTAINING PROTEIN"/>
    <property type="match status" value="1"/>
</dbReference>
<dbReference type="AlphaFoldDB" id="A0A6I1I319"/>
<name>A0A6I1I319_9BURK</name>
<keyword evidence="9" id="KW-1185">Reference proteome</keyword>
<dbReference type="Proteomes" id="UP000468717">
    <property type="component" value="Unassembled WGS sequence"/>
</dbReference>
<dbReference type="PIRSF" id="PIRSF000097">
    <property type="entry name" value="AKR"/>
    <property type="match status" value="1"/>
</dbReference>
<evidence type="ECO:0000313" key="8">
    <source>
        <dbReference type="EMBL" id="KAB8063969.1"/>
    </source>
</evidence>
<keyword evidence="2" id="KW-0521">NADP</keyword>
<evidence type="ECO:0000259" key="7">
    <source>
        <dbReference type="Pfam" id="PF00248"/>
    </source>
</evidence>
<dbReference type="RefSeq" id="WP_152283351.1">
    <property type="nucleotide sequence ID" value="NZ_WFLI01000017.1"/>
</dbReference>
<dbReference type="PROSITE" id="PS00062">
    <property type="entry name" value="ALDOKETO_REDUCTASE_2"/>
    <property type="match status" value="1"/>
</dbReference>
<dbReference type="InterPro" id="IPR020471">
    <property type="entry name" value="AKR"/>
</dbReference>
<accession>A0A6I1I319</accession>
<proteinExistence type="inferred from homology"/>
<dbReference type="InterPro" id="IPR018170">
    <property type="entry name" value="Aldo/ket_reductase_CS"/>
</dbReference>
<feature type="binding site" evidence="5">
    <location>
        <position position="111"/>
    </location>
    <ligand>
        <name>substrate</name>
    </ligand>
</feature>
<evidence type="ECO:0000256" key="3">
    <source>
        <dbReference type="ARBA" id="ARBA00023002"/>
    </source>
</evidence>
<dbReference type="EMBL" id="WFLI01000017">
    <property type="protein sequence ID" value="KAB8063969.1"/>
    <property type="molecule type" value="Genomic_DNA"/>
</dbReference>
<dbReference type="InterPro" id="IPR036812">
    <property type="entry name" value="NAD(P)_OxRdtase_dom_sf"/>
</dbReference>
<gene>
    <name evidence="8" type="ORF">GCN75_15970</name>
</gene>
<sequence>MTDATIPHLPLNDGRRIAQIGFGTWPLDDALAETVVQAALACGYRLIDTAARYGNETGVGRGIAASGLPRSEVAITSKLRGSEHGYETTLRAFDATMAALGTDYLDLYLIHWPLPMRDLYVDTWRAFVRLREEGRIRSIGVSNFQPAHIERLLAETGVLPAVNQLELHPDFTQAALRAWHARQGIVIESWSPLGRGALLQDATVLRLAQKHGRSAAQILLRWHVQHGLVAIPKSQDPARMAQNLAVFDFALDGDDLAALALLDGDHRQGGDPDTNDER</sequence>
<dbReference type="PRINTS" id="PR00069">
    <property type="entry name" value="ALDKETRDTASE"/>
</dbReference>
<comment type="similarity">
    <text evidence="1">Belongs to the aldo/keto reductase family.</text>
</comment>
<evidence type="ECO:0000256" key="6">
    <source>
        <dbReference type="PIRSR" id="PIRSR000097-3"/>
    </source>
</evidence>
<evidence type="ECO:0000256" key="1">
    <source>
        <dbReference type="ARBA" id="ARBA00007905"/>
    </source>
</evidence>
<protein>
    <submittedName>
        <fullName evidence="8">Aldo/keto reductase</fullName>
    </submittedName>
</protein>
<keyword evidence="3" id="KW-0560">Oxidoreductase</keyword>
<dbReference type="Gene3D" id="3.20.20.100">
    <property type="entry name" value="NADP-dependent oxidoreductase domain"/>
    <property type="match status" value="1"/>
</dbReference>
<dbReference type="Pfam" id="PF00248">
    <property type="entry name" value="Aldo_ket_red"/>
    <property type="match status" value="1"/>
</dbReference>
<comment type="caution">
    <text evidence="8">The sequence shown here is derived from an EMBL/GenBank/DDBJ whole genome shotgun (WGS) entry which is preliminary data.</text>
</comment>
<dbReference type="FunFam" id="3.20.20.100:FF:000015">
    <property type="entry name" value="Oxidoreductase, aldo/keto reductase family"/>
    <property type="match status" value="1"/>
</dbReference>
<feature type="domain" description="NADP-dependent oxidoreductase" evidence="7">
    <location>
        <begin position="20"/>
        <end position="259"/>
    </location>
</feature>
<dbReference type="InterPro" id="IPR023210">
    <property type="entry name" value="NADP_OxRdtase_dom"/>
</dbReference>
<dbReference type="PROSITE" id="PS00798">
    <property type="entry name" value="ALDOKETO_REDUCTASE_1"/>
    <property type="match status" value="1"/>
</dbReference>
<reference evidence="8 9" key="1">
    <citation type="submission" date="2019-10" db="EMBL/GenBank/DDBJ databases">
        <title>Three novel species isolated from a subtropical stream in China.</title>
        <authorList>
            <person name="Lu H."/>
        </authorList>
    </citation>
    <scope>NUCLEOTIDE SEQUENCE [LARGE SCALE GENOMIC DNA]</scope>
    <source>
        <strain evidence="8 9">FT13W</strain>
    </source>
</reference>
<dbReference type="GO" id="GO:0016616">
    <property type="term" value="F:oxidoreductase activity, acting on the CH-OH group of donors, NAD or NADP as acceptor"/>
    <property type="evidence" value="ECO:0007669"/>
    <property type="project" value="UniProtKB-ARBA"/>
</dbReference>
<evidence type="ECO:0000313" key="9">
    <source>
        <dbReference type="Proteomes" id="UP000468717"/>
    </source>
</evidence>
<evidence type="ECO:0000256" key="4">
    <source>
        <dbReference type="PIRSR" id="PIRSR000097-1"/>
    </source>
</evidence>
<evidence type="ECO:0000256" key="2">
    <source>
        <dbReference type="ARBA" id="ARBA00022857"/>
    </source>
</evidence>
<organism evidence="8 9">
    <name type="scientific">Janthinobacterium violaceinigrum</name>
    <dbReference type="NCBI Taxonomy" id="2654252"/>
    <lineage>
        <taxon>Bacteria</taxon>
        <taxon>Pseudomonadati</taxon>
        <taxon>Pseudomonadota</taxon>
        <taxon>Betaproteobacteria</taxon>
        <taxon>Burkholderiales</taxon>
        <taxon>Oxalobacteraceae</taxon>
        <taxon>Janthinobacterium</taxon>
    </lineage>
</organism>
<feature type="site" description="Lowers pKa of active site Tyr" evidence="6">
    <location>
        <position position="78"/>
    </location>
</feature>